<sequence>MNSEQLQTLAAFATGDIPKDTAAGRLFDGASGEVQHQALDVVNTAATAARGTSEFTDVIDATIQQAAQGLGADPDKVLAMLSMNPGDLPGELQQQLADAVSGLGGGSGAGNALTSVGALAGALIAGATGGSALVGIIVGALVEKIVRFLAEEERPQLATEQQST</sequence>
<organism evidence="1 2">
    <name type="scientific">Streptomyces noboritoensis</name>
    <dbReference type="NCBI Taxonomy" id="67337"/>
    <lineage>
        <taxon>Bacteria</taxon>
        <taxon>Bacillati</taxon>
        <taxon>Actinomycetota</taxon>
        <taxon>Actinomycetes</taxon>
        <taxon>Kitasatosporales</taxon>
        <taxon>Streptomycetaceae</taxon>
        <taxon>Streptomyces</taxon>
    </lineage>
</organism>
<dbReference type="EMBL" id="JBHMQV010000009">
    <property type="protein sequence ID" value="MFC0843719.1"/>
    <property type="molecule type" value="Genomic_DNA"/>
</dbReference>
<evidence type="ECO:0000313" key="2">
    <source>
        <dbReference type="Proteomes" id="UP001589887"/>
    </source>
</evidence>
<dbReference type="RefSeq" id="WP_394317415.1">
    <property type="nucleotide sequence ID" value="NZ_JBHMQV010000009.1"/>
</dbReference>
<gene>
    <name evidence="1" type="ORF">ACFH04_08295</name>
</gene>
<dbReference type="Proteomes" id="UP001589887">
    <property type="component" value="Unassembled WGS sequence"/>
</dbReference>
<proteinExistence type="predicted"/>
<keyword evidence="2" id="KW-1185">Reference proteome</keyword>
<name>A0ABV6TD36_9ACTN</name>
<evidence type="ECO:0000313" key="1">
    <source>
        <dbReference type="EMBL" id="MFC0843719.1"/>
    </source>
</evidence>
<evidence type="ECO:0008006" key="3">
    <source>
        <dbReference type="Google" id="ProtNLM"/>
    </source>
</evidence>
<accession>A0ABV6TD36</accession>
<comment type="caution">
    <text evidence="1">The sequence shown here is derived from an EMBL/GenBank/DDBJ whole genome shotgun (WGS) entry which is preliminary data.</text>
</comment>
<protein>
    <recommendedName>
        <fullName evidence="3">Glycine zipper domain-containing protein</fullName>
    </recommendedName>
</protein>
<reference evidence="1 2" key="1">
    <citation type="submission" date="2024-09" db="EMBL/GenBank/DDBJ databases">
        <authorList>
            <person name="Sun Q."/>
            <person name="Mori K."/>
        </authorList>
    </citation>
    <scope>NUCLEOTIDE SEQUENCE [LARGE SCALE GENOMIC DNA]</scope>
    <source>
        <strain evidence="1 2">JCM 4557</strain>
    </source>
</reference>